<reference evidence="1" key="1">
    <citation type="submission" date="2014-11" db="EMBL/GenBank/DDBJ databases">
        <authorList>
            <person name="Amaro Gonzalez C."/>
        </authorList>
    </citation>
    <scope>NUCLEOTIDE SEQUENCE</scope>
</reference>
<reference evidence="1" key="2">
    <citation type="journal article" date="2015" name="Fish Shellfish Immunol.">
        <title>Early steps in the European eel (Anguilla anguilla)-Vibrio vulnificus interaction in the gills: Role of the RtxA13 toxin.</title>
        <authorList>
            <person name="Callol A."/>
            <person name="Pajuelo D."/>
            <person name="Ebbesson L."/>
            <person name="Teles M."/>
            <person name="MacKenzie S."/>
            <person name="Amaro C."/>
        </authorList>
    </citation>
    <scope>NUCLEOTIDE SEQUENCE</scope>
</reference>
<dbReference type="AlphaFoldDB" id="A0A0E9VS93"/>
<name>A0A0E9VS93_ANGAN</name>
<accession>A0A0E9VS93</accession>
<sequence>MSDEIAPLSEFSLGRN</sequence>
<proteinExistence type="predicted"/>
<protein>
    <submittedName>
        <fullName evidence="1">Uncharacterized protein</fullName>
    </submittedName>
</protein>
<evidence type="ECO:0000313" key="1">
    <source>
        <dbReference type="EMBL" id="JAH80123.1"/>
    </source>
</evidence>
<organism evidence="1">
    <name type="scientific">Anguilla anguilla</name>
    <name type="common">European freshwater eel</name>
    <name type="synonym">Muraena anguilla</name>
    <dbReference type="NCBI Taxonomy" id="7936"/>
    <lineage>
        <taxon>Eukaryota</taxon>
        <taxon>Metazoa</taxon>
        <taxon>Chordata</taxon>
        <taxon>Craniata</taxon>
        <taxon>Vertebrata</taxon>
        <taxon>Euteleostomi</taxon>
        <taxon>Actinopterygii</taxon>
        <taxon>Neopterygii</taxon>
        <taxon>Teleostei</taxon>
        <taxon>Anguilliformes</taxon>
        <taxon>Anguillidae</taxon>
        <taxon>Anguilla</taxon>
    </lineage>
</organism>
<dbReference type="EMBL" id="GBXM01028454">
    <property type="protein sequence ID" value="JAH80123.1"/>
    <property type="molecule type" value="Transcribed_RNA"/>
</dbReference>